<dbReference type="PANTHER" id="PTHR42944">
    <property type="entry name" value="ADENINE DNA GLYCOSYLASE"/>
    <property type="match status" value="1"/>
</dbReference>
<dbReference type="InterPro" id="IPR004036">
    <property type="entry name" value="Endonuclease-III-like_CS2"/>
</dbReference>
<dbReference type="InterPro" id="IPR003651">
    <property type="entry name" value="Endonuclease3_FeS-loop_motif"/>
</dbReference>
<keyword evidence="11" id="KW-0411">Iron-sulfur</keyword>
<evidence type="ECO:0000256" key="13">
    <source>
        <dbReference type="ARBA" id="ARBA00023295"/>
    </source>
</evidence>
<evidence type="ECO:0000256" key="8">
    <source>
        <dbReference type="ARBA" id="ARBA00022763"/>
    </source>
</evidence>
<evidence type="ECO:0000256" key="11">
    <source>
        <dbReference type="ARBA" id="ARBA00023014"/>
    </source>
</evidence>
<dbReference type="PROSITE" id="PS00764">
    <property type="entry name" value="ENDONUCLEASE_III_1"/>
    <property type="match status" value="1"/>
</dbReference>
<dbReference type="SMART" id="SM00525">
    <property type="entry name" value="FES"/>
    <property type="match status" value="1"/>
</dbReference>
<dbReference type="GO" id="GO:0000701">
    <property type="term" value="F:purine-specific mismatch base pair DNA N-glycosylase activity"/>
    <property type="evidence" value="ECO:0007669"/>
    <property type="project" value="UniProtKB-EC"/>
</dbReference>
<dbReference type="GO" id="GO:0006298">
    <property type="term" value="P:mismatch repair"/>
    <property type="evidence" value="ECO:0007669"/>
    <property type="project" value="TreeGrafter"/>
</dbReference>
<evidence type="ECO:0000256" key="7">
    <source>
        <dbReference type="ARBA" id="ARBA00022723"/>
    </source>
</evidence>
<dbReference type="SUPFAM" id="SSF48150">
    <property type="entry name" value="DNA-glycosylase"/>
    <property type="match status" value="1"/>
</dbReference>
<dbReference type="GO" id="GO:0035485">
    <property type="term" value="F:adenine/guanine mispair binding"/>
    <property type="evidence" value="ECO:0007669"/>
    <property type="project" value="TreeGrafter"/>
</dbReference>
<dbReference type="Proteomes" id="UP000784435">
    <property type="component" value="Unassembled WGS sequence"/>
</dbReference>
<dbReference type="PROSITE" id="PS01155">
    <property type="entry name" value="ENDONUCLEASE_III_2"/>
    <property type="match status" value="1"/>
</dbReference>
<accession>A0A921MD80</accession>
<dbReference type="InterPro" id="IPR044298">
    <property type="entry name" value="MIG/MutY"/>
</dbReference>
<evidence type="ECO:0000256" key="1">
    <source>
        <dbReference type="ARBA" id="ARBA00000843"/>
    </source>
</evidence>
<dbReference type="GO" id="GO:0006284">
    <property type="term" value="P:base-excision repair"/>
    <property type="evidence" value="ECO:0007669"/>
    <property type="project" value="InterPro"/>
</dbReference>
<dbReference type="GO" id="GO:0051539">
    <property type="term" value="F:4 iron, 4 sulfur cluster binding"/>
    <property type="evidence" value="ECO:0007669"/>
    <property type="project" value="UniProtKB-KW"/>
</dbReference>
<name>A0A921MD80_9MICO</name>
<dbReference type="EMBL" id="DYUK01000063">
    <property type="protein sequence ID" value="HJG79311.1"/>
    <property type="molecule type" value="Genomic_DNA"/>
</dbReference>
<keyword evidence="13" id="KW-0326">Glycosidase</keyword>
<dbReference type="InterPro" id="IPR011257">
    <property type="entry name" value="DNA_glycosylase"/>
</dbReference>
<evidence type="ECO:0000256" key="4">
    <source>
        <dbReference type="ARBA" id="ARBA00012045"/>
    </source>
</evidence>
<feature type="domain" description="HhH-GPD" evidence="14">
    <location>
        <begin position="61"/>
        <end position="211"/>
    </location>
</feature>
<keyword evidence="8" id="KW-0227">DNA damage</keyword>
<evidence type="ECO:0000256" key="9">
    <source>
        <dbReference type="ARBA" id="ARBA00022801"/>
    </source>
</evidence>
<organism evidence="15 16">
    <name type="scientific">Brevibacterium senegalense</name>
    <dbReference type="NCBI Taxonomy" id="1033736"/>
    <lineage>
        <taxon>Bacteria</taxon>
        <taxon>Bacillati</taxon>
        <taxon>Actinomycetota</taxon>
        <taxon>Actinomycetes</taxon>
        <taxon>Micrococcales</taxon>
        <taxon>Brevibacteriaceae</taxon>
        <taxon>Brevibacterium</taxon>
    </lineage>
</organism>
<dbReference type="InterPro" id="IPR004035">
    <property type="entry name" value="Endouclease-III_FeS-bd_BS"/>
</dbReference>
<dbReference type="Pfam" id="PF00633">
    <property type="entry name" value="HHH"/>
    <property type="match status" value="1"/>
</dbReference>
<sequence length="340" mass="36726">MTHREAGEVTPPPATALPAVDPQTLSIVQDRVTDWFRAHARSLPWREPGATAWSILVCEVMSQQTPISRVLPRWRAWMATWPTPADLAEAPASQVLLAWDSLGYPRRALRLQETAAALVERHDGEVPDDEEALLALPGVGAYTAAAVTSFAHGRRTAVLDVNVRRVLGRVFAGVQHRPAALTTRERRWAADLVPDAHHVEWNAAAMELGALVCTAASPACDTCPLQDTCAWLAAGRPVDPAVKRRGQAWAGTDRQLRGAIMKALRAGHPSPPIPLRLLTAPTAQLTADESALLADVDEPVRRAITAVRELDAGGERTARLAQDLVDDGLAVLEGARLRLP</sequence>
<dbReference type="GO" id="GO:0046872">
    <property type="term" value="F:metal ion binding"/>
    <property type="evidence" value="ECO:0007669"/>
    <property type="project" value="UniProtKB-KW"/>
</dbReference>
<dbReference type="Pfam" id="PF00730">
    <property type="entry name" value="HhH-GPD"/>
    <property type="match status" value="1"/>
</dbReference>
<dbReference type="CDD" id="cd00056">
    <property type="entry name" value="ENDO3c"/>
    <property type="match status" value="1"/>
</dbReference>
<evidence type="ECO:0000256" key="2">
    <source>
        <dbReference type="ARBA" id="ARBA00001966"/>
    </source>
</evidence>
<dbReference type="InterPro" id="IPR023170">
    <property type="entry name" value="HhH_base_excis_C"/>
</dbReference>
<evidence type="ECO:0000256" key="5">
    <source>
        <dbReference type="ARBA" id="ARBA00022023"/>
    </source>
</evidence>
<dbReference type="Gene3D" id="1.10.1670.10">
    <property type="entry name" value="Helix-hairpin-Helix base-excision DNA repair enzymes (C-terminal)"/>
    <property type="match status" value="1"/>
</dbReference>
<evidence type="ECO:0000256" key="10">
    <source>
        <dbReference type="ARBA" id="ARBA00023004"/>
    </source>
</evidence>
<proteinExistence type="inferred from homology"/>
<reference evidence="15" key="1">
    <citation type="journal article" date="2021" name="PeerJ">
        <title>Extensive microbial diversity within the chicken gut microbiome revealed by metagenomics and culture.</title>
        <authorList>
            <person name="Gilroy R."/>
            <person name="Ravi A."/>
            <person name="Getino M."/>
            <person name="Pursley I."/>
            <person name="Horton D.L."/>
            <person name="Alikhan N.F."/>
            <person name="Baker D."/>
            <person name="Gharbi K."/>
            <person name="Hall N."/>
            <person name="Watson M."/>
            <person name="Adriaenssens E.M."/>
            <person name="Foster-Nyarko E."/>
            <person name="Jarju S."/>
            <person name="Secka A."/>
            <person name="Antonio M."/>
            <person name="Oren A."/>
            <person name="Chaudhuri R.R."/>
            <person name="La Ragione R."/>
            <person name="Hildebrand F."/>
            <person name="Pallen M.J."/>
        </authorList>
    </citation>
    <scope>NUCLEOTIDE SEQUENCE</scope>
    <source>
        <strain evidence="15">ChiGjej5B5-7349</strain>
    </source>
</reference>
<evidence type="ECO:0000256" key="6">
    <source>
        <dbReference type="ARBA" id="ARBA00022485"/>
    </source>
</evidence>
<evidence type="ECO:0000256" key="12">
    <source>
        <dbReference type="ARBA" id="ARBA00023204"/>
    </source>
</evidence>
<dbReference type="AlphaFoldDB" id="A0A921MD80"/>
<comment type="catalytic activity">
    <reaction evidence="1">
        <text>Hydrolyzes free adenine bases from 7,8-dihydro-8-oxoguanine:adenine mismatched double-stranded DNA, leaving an apurinic site.</text>
        <dbReference type="EC" id="3.2.2.31"/>
    </reaction>
</comment>
<comment type="caution">
    <text evidence="15">The sequence shown here is derived from an EMBL/GenBank/DDBJ whole genome shotgun (WGS) entry which is preliminary data.</text>
</comment>
<protein>
    <recommendedName>
        <fullName evidence="5">Adenine DNA glycosylase</fullName>
        <ecNumber evidence="4">3.2.2.31</ecNumber>
    </recommendedName>
</protein>
<comment type="cofactor">
    <cofactor evidence="2">
        <name>[4Fe-4S] cluster</name>
        <dbReference type="ChEBI" id="CHEBI:49883"/>
    </cofactor>
</comment>
<dbReference type="Gene3D" id="1.10.340.30">
    <property type="entry name" value="Hypothetical protein, domain 2"/>
    <property type="match status" value="1"/>
</dbReference>
<dbReference type="GO" id="GO:0034039">
    <property type="term" value="F:8-oxo-7,8-dihydroguanine DNA N-glycosylase activity"/>
    <property type="evidence" value="ECO:0007669"/>
    <property type="project" value="TreeGrafter"/>
</dbReference>
<keyword evidence="10" id="KW-0408">Iron</keyword>
<comment type="similarity">
    <text evidence="3">Belongs to the Nth/MutY family.</text>
</comment>
<evidence type="ECO:0000259" key="14">
    <source>
        <dbReference type="SMART" id="SM00478"/>
    </source>
</evidence>
<dbReference type="EC" id="3.2.2.31" evidence="4"/>
<evidence type="ECO:0000313" key="15">
    <source>
        <dbReference type="EMBL" id="HJG79311.1"/>
    </source>
</evidence>
<keyword evidence="7" id="KW-0479">Metal-binding</keyword>
<evidence type="ECO:0000256" key="3">
    <source>
        <dbReference type="ARBA" id="ARBA00008343"/>
    </source>
</evidence>
<dbReference type="InterPro" id="IPR003265">
    <property type="entry name" value="HhH-GPD_domain"/>
</dbReference>
<keyword evidence="9" id="KW-0378">Hydrolase</keyword>
<reference evidence="15" key="2">
    <citation type="submission" date="2021-09" db="EMBL/GenBank/DDBJ databases">
        <authorList>
            <person name="Gilroy R."/>
        </authorList>
    </citation>
    <scope>NUCLEOTIDE SEQUENCE</scope>
    <source>
        <strain evidence="15">ChiGjej5B5-7349</strain>
    </source>
</reference>
<dbReference type="SMART" id="SM00478">
    <property type="entry name" value="ENDO3c"/>
    <property type="match status" value="1"/>
</dbReference>
<gene>
    <name evidence="15" type="ORF">K8V08_02740</name>
</gene>
<dbReference type="GO" id="GO:0032357">
    <property type="term" value="F:oxidized purine DNA binding"/>
    <property type="evidence" value="ECO:0007669"/>
    <property type="project" value="TreeGrafter"/>
</dbReference>
<keyword evidence="12" id="KW-0234">DNA repair</keyword>
<dbReference type="InterPro" id="IPR000445">
    <property type="entry name" value="HhH_motif"/>
</dbReference>
<dbReference type="PANTHER" id="PTHR42944:SF1">
    <property type="entry name" value="ADENINE DNA GLYCOSYLASE"/>
    <property type="match status" value="1"/>
</dbReference>
<evidence type="ECO:0000313" key="16">
    <source>
        <dbReference type="Proteomes" id="UP000784435"/>
    </source>
</evidence>
<keyword evidence="6" id="KW-0004">4Fe-4S</keyword>